<protein>
    <submittedName>
        <fullName evidence="2">Efflux transporter, RND family, MFP subunit</fullName>
    </submittedName>
</protein>
<evidence type="ECO:0000313" key="2">
    <source>
        <dbReference type="EMBL" id="SYX84086.1"/>
    </source>
</evidence>
<evidence type="ECO:0000256" key="1">
    <source>
        <dbReference type="SAM" id="Phobius"/>
    </source>
</evidence>
<name>A0A383RCS9_PAEAL</name>
<proteinExistence type="predicted"/>
<dbReference type="Proteomes" id="UP000304148">
    <property type="component" value="Chromosome"/>
</dbReference>
<keyword evidence="1" id="KW-0472">Membrane</keyword>
<accession>A0A383RCS9</accession>
<dbReference type="PANTHER" id="PTHR30469">
    <property type="entry name" value="MULTIDRUG RESISTANCE PROTEIN MDTA"/>
    <property type="match status" value="1"/>
</dbReference>
<dbReference type="GO" id="GO:1990281">
    <property type="term" value="C:efflux pump complex"/>
    <property type="evidence" value="ECO:0007669"/>
    <property type="project" value="TreeGrafter"/>
</dbReference>
<dbReference type="SUPFAM" id="SSF111369">
    <property type="entry name" value="HlyD-like secretion proteins"/>
    <property type="match status" value="1"/>
</dbReference>
<sequence>MNGMEFQQSEQAAMGRKRTIRLVFGLFIGLLIGFTLFSNTLVTLNLPKVVLALPSKGQLVHTFTGSGVLKWKAEARLSNNSGWKVEKVHVKEGELVKKGQTLVTYNQEAAEQQILDEQASLKKLKLSQEVLKRNFIEASQEADEKAIESAKHAIGISGIDLEVQERRIQRLQNDLKTNGMLVAPFDGVITQVGATQGLPSGGAPDIVISNGSLGFEFEFFGPATMTASLQSGESLKVRVEGSRALQVEGRIEHIQNAVSSNQASAPDGKVTNTEVSMKLVRITLKNQDVKDGEKAQVELTKMTDDAILVPNKAIHDDGGGKYVFGIEEKNGPLGNAFYIRKLPVTVIDSDESVSAVTEGLFDQEQIVIESSEPLQAGDKIRI</sequence>
<dbReference type="EMBL" id="LS992241">
    <property type="protein sequence ID" value="SYX84086.1"/>
    <property type="molecule type" value="Genomic_DNA"/>
</dbReference>
<reference evidence="3" key="1">
    <citation type="submission" date="2018-08" db="EMBL/GenBank/DDBJ databases">
        <authorList>
            <person name="Chevrot R."/>
        </authorList>
    </citation>
    <scope>NUCLEOTIDE SEQUENCE [LARGE SCALE GENOMIC DNA]</scope>
</reference>
<gene>
    <name evidence="2" type="ORF">PBLR_12508</name>
</gene>
<dbReference type="GO" id="GO:0015562">
    <property type="term" value="F:efflux transmembrane transporter activity"/>
    <property type="evidence" value="ECO:0007669"/>
    <property type="project" value="TreeGrafter"/>
</dbReference>
<evidence type="ECO:0000313" key="3">
    <source>
        <dbReference type="Proteomes" id="UP000304148"/>
    </source>
</evidence>
<keyword evidence="1" id="KW-1133">Transmembrane helix</keyword>
<dbReference type="Gene3D" id="2.40.50.100">
    <property type="match status" value="1"/>
</dbReference>
<dbReference type="Gene3D" id="2.40.420.20">
    <property type="match status" value="1"/>
</dbReference>
<feature type="transmembrane region" description="Helical" evidence="1">
    <location>
        <begin position="20"/>
        <end position="38"/>
    </location>
</feature>
<organism evidence="2 3">
    <name type="scientific">Paenibacillus alvei</name>
    <name type="common">Bacillus alvei</name>
    <dbReference type="NCBI Taxonomy" id="44250"/>
    <lineage>
        <taxon>Bacteria</taxon>
        <taxon>Bacillati</taxon>
        <taxon>Bacillota</taxon>
        <taxon>Bacilli</taxon>
        <taxon>Bacillales</taxon>
        <taxon>Paenibacillaceae</taxon>
        <taxon>Paenibacillus</taxon>
    </lineage>
</organism>
<dbReference type="AlphaFoldDB" id="A0A383RCS9"/>
<keyword evidence="1" id="KW-0812">Transmembrane</keyword>
<dbReference type="PANTHER" id="PTHR30469:SF15">
    <property type="entry name" value="HLYD FAMILY OF SECRETION PROTEINS"/>
    <property type="match status" value="1"/>
</dbReference>